<feature type="region of interest" description="Disordered" evidence="12">
    <location>
        <begin position="689"/>
        <end position="739"/>
    </location>
</feature>
<dbReference type="Pfam" id="PF00134">
    <property type="entry name" value="Cyclin_N"/>
    <property type="match status" value="1"/>
</dbReference>
<sequence length="739" mass="82319">MRPRTRSSVTIWHLPDELLVHILKGMHIRDLLTLKQTHPRFQQIVDSNQYLWTFASFFDSWPSLANLAHYNSAAKHGNLEALIKLGVAYLYNEGLSSTLEEDKDIAVSGRLAAEYFCKVEEISGSIAPFTWLFIRPPWSASGACCKACVFETMKTHADKNPSRDIAVCVAQTLSLLGQENEACGYLEKAIERGSDKAMFLQWLRKHPTSEFEKAKEVEAIRQLRSIANAGNLEARMILCHCYSLRQFGGIAQTQAFSFSQEVFQSSSPLGFLHIFSGIRDLTPSMRYILVDWLVEVACMKNFSTLTLHNAVSIVDHFLAVRDVPRSKLQLLGVSAMVISSRYLGTDIVTIREAAWLTDNTYKYEDVVRMMGEIIATLGGKVRFPTSSDFVRVLAPLAQLEERGVCLIEYVCELSILQAEMAQYSPAEIAASCVLLSRLLLKAGCPWTSVLEEFTGFSSEDLSRCTFHMHEKCFLEGSVVDHRSVTLRAVKQRYSDDRFHRVAEIEIISYEELCTMLGVTDHILQGADIKLKFRNTDELIVSPSRGRSRRYRRTVQALKREEASTPPLELSGYEGDHEDESGVSFDHSDSCSIKSEDVDSEVRMDADTDTPLMCLSASCLGGPHPGAGGIHISFTSPPIVPASNCSCSVSSFSSGVCSLNSPSSSSPERRVKYFRSSTCDKSSVNFFLEDSSPSEEDSGAGVVNEEIKIGRKTPRTPTKMTSPNALRRKSRKRNLSQSIS</sequence>
<dbReference type="SMART" id="SM00256">
    <property type="entry name" value="FBOX"/>
    <property type="match status" value="1"/>
</dbReference>
<keyword evidence="9" id="KW-0206">Cytoskeleton</keyword>
<comment type="caution">
    <text evidence="14">The sequence shown here is derived from an EMBL/GenBank/DDBJ whole genome shotgun (WGS) entry which is preliminary data.</text>
</comment>
<dbReference type="SUPFAM" id="SSF81383">
    <property type="entry name" value="F-box domain"/>
    <property type="match status" value="1"/>
</dbReference>
<proteinExistence type="inferred from homology"/>
<accession>A0A2T7PY76</accession>
<dbReference type="PANTHER" id="PTHR10177">
    <property type="entry name" value="CYCLINS"/>
    <property type="match status" value="1"/>
</dbReference>
<dbReference type="InterPro" id="IPR004367">
    <property type="entry name" value="Cyclin_C-dom"/>
</dbReference>
<dbReference type="InterPro" id="IPR048258">
    <property type="entry name" value="Cyclins_cyclin-box"/>
</dbReference>
<protein>
    <recommendedName>
        <fullName evidence="4">Cyclin-F</fullName>
    </recommendedName>
</protein>
<comment type="subcellular location">
    <subcellularLocation>
        <location evidence="1">Cytoplasm</location>
        <location evidence="1">Cytoskeleton</location>
        <location evidence="1">Microtubule organizing center</location>
        <location evidence="1">Centrosome</location>
        <location evidence="1">Centriole</location>
    </subcellularLocation>
    <subcellularLocation>
        <location evidence="2">Cytoplasm</location>
        <location evidence="2">Perinuclear region</location>
    </subcellularLocation>
</comment>
<evidence type="ECO:0000256" key="6">
    <source>
        <dbReference type="ARBA" id="ARBA00022618"/>
    </source>
</evidence>
<evidence type="ECO:0000256" key="11">
    <source>
        <dbReference type="RuleBase" id="RU000383"/>
    </source>
</evidence>
<evidence type="ECO:0000256" key="8">
    <source>
        <dbReference type="ARBA" id="ARBA00023127"/>
    </source>
</evidence>
<evidence type="ECO:0000256" key="2">
    <source>
        <dbReference type="ARBA" id="ARBA00004556"/>
    </source>
</evidence>
<dbReference type="InterPro" id="IPR011990">
    <property type="entry name" value="TPR-like_helical_dom_sf"/>
</dbReference>
<dbReference type="CDD" id="cd22082">
    <property type="entry name" value="F-box_FBXO1"/>
    <property type="match status" value="1"/>
</dbReference>
<evidence type="ECO:0000259" key="13">
    <source>
        <dbReference type="PROSITE" id="PS50181"/>
    </source>
</evidence>
<feature type="region of interest" description="Disordered" evidence="12">
    <location>
        <begin position="555"/>
        <end position="590"/>
    </location>
</feature>
<dbReference type="PROSITE" id="PS50181">
    <property type="entry name" value="FBOX"/>
    <property type="match status" value="1"/>
</dbReference>
<evidence type="ECO:0000256" key="10">
    <source>
        <dbReference type="ARBA" id="ARBA00023306"/>
    </source>
</evidence>
<dbReference type="CDD" id="cd20521">
    <property type="entry name" value="CYCLIN_CCNF_rpt1"/>
    <property type="match status" value="1"/>
</dbReference>
<dbReference type="STRING" id="400727.A0A2T7PY76"/>
<dbReference type="Gene3D" id="1.25.40.10">
    <property type="entry name" value="Tetratricopeptide repeat domain"/>
    <property type="match status" value="1"/>
</dbReference>
<reference evidence="14 15" key="1">
    <citation type="submission" date="2018-04" db="EMBL/GenBank/DDBJ databases">
        <title>The genome of golden apple snail Pomacea canaliculata provides insight into stress tolerance and invasive adaptation.</title>
        <authorList>
            <person name="Liu C."/>
            <person name="Liu B."/>
            <person name="Ren Y."/>
            <person name="Zhang Y."/>
            <person name="Wang H."/>
            <person name="Li S."/>
            <person name="Jiang F."/>
            <person name="Yin L."/>
            <person name="Zhang G."/>
            <person name="Qian W."/>
            <person name="Fan W."/>
        </authorList>
    </citation>
    <scope>NUCLEOTIDE SEQUENCE [LARGE SCALE GENOMIC DNA]</scope>
    <source>
        <strain evidence="14">SZHN2017</strain>
        <tissue evidence="14">Muscle</tissue>
    </source>
</reference>
<evidence type="ECO:0000256" key="3">
    <source>
        <dbReference type="ARBA" id="ARBA00006955"/>
    </source>
</evidence>
<comment type="similarity">
    <text evidence="3">Belongs to the cyclin family. Cyclin AB subfamily.</text>
</comment>
<keyword evidence="8 11" id="KW-0195">Cyclin</keyword>
<dbReference type="EMBL" id="PZQS01000001">
    <property type="protein sequence ID" value="PVD38359.1"/>
    <property type="molecule type" value="Genomic_DNA"/>
</dbReference>
<dbReference type="Pfam" id="PF02984">
    <property type="entry name" value="Cyclin_C"/>
    <property type="match status" value="1"/>
</dbReference>
<evidence type="ECO:0000256" key="1">
    <source>
        <dbReference type="ARBA" id="ARBA00004114"/>
    </source>
</evidence>
<evidence type="ECO:0000256" key="9">
    <source>
        <dbReference type="ARBA" id="ARBA00023212"/>
    </source>
</evidence>
<dbReference type="GO" id="GO:0051301">
    <property type="term" value="P:cell division"/>
    <property type="evidence" value="ECO:0007669"/>
    <property type="project" value="UniProtKB-KW"/>
</dbReference>
<dbReference type="CDD" id="cd20522">
    <property type="entry name" value="CYCLIN_CCNF_rpt2"/>
    <property type="match status" value="1"/>
</dbReference>
<keyword evidence="6" id="KW-0132">Cell division</keyword>
<evidence type="ECO:0000256" key="12">
    <source>
        <dbReference type="SAM" id="MobiDB-lite"/>
    </source>
</evidence>
<dbReference type="Pfam" id="PF12937">
    <property type="entry name" value="F-box-like"/>
    <property type="match status" value="1"/>
</dbReference>
<dbReference type="Proteomes" id="UP000245119">
    <property type="component" value="Linkage Group LG1"/>
</dbReference>
<dbReference type="SMART" id="SM00385">
    <property type="entry name" value="CYCLIN"/>
    <property type="match status" value="2"/>
</dbReference>
<gene>
    <name evidence="14" type="ORF">C0Q70_00973</name>
</gene>
<dbReference type="SUPFAM" id="SSF47954">
    <property type="entry name" value="Cyclin-like"/>
    <property type="match status" value="2"/>
</dbReference>
<dbReference type="PROSITE" id="PS00292">
    <property type="entry name" value="CYCLINS"/>
    <property type="match status" value="1"/>
</dbReference>
<organism evidence="14 15">
    <name type="scientific">Pomacea canaliculata</name>
    <name type="common">Golden apple snail</name>
    <dbReference type="NCBI Taxonomy" id="400727"/>
    <lineage>
        <taxon>Eukaryota</taxon>
        <taxon>Metazoa</taxon>
        <taxon>Spiralia</taxon>
        <taxon>Lophotrochozoa</taxon>
        <taxon>Mollusca</taxon>
        <taxon>Gastropoda</taxon>
        <taxon>Caenogastropoda</taxon>
        <taxon>Architaenioglossa</taxon>
        <taxon>Ampullarioidea</taxon>
        <taxon>Ampullariidae</taxon>
        <taxon>Pomacea</taxon>
    </lineage>
</organism>
<feature type="domain" description="F-box" evidence="13">
    <location>
        <begin position="8"/>
        <end position="55"/>
    </location>
</feature>
<dbReference type="InterPro" id="IPR036047">
    <property type="entry name" value="F-box-like_dom_sf"/>
</dbReference>
<dbReference type="InterPro" id="IPR006671">
    <property type="entry name" value="Cyclin_N"/>
</dbReference>
<dbReference type="AlphaFoldDB" id="A0A2T7PY76"/>
<dbReference type="InterPro" id="IPR013763">
    <property type="entry name" value="Cyclin-like_dom"/>
</dbReference>
<feature type="compositionally biased region" description="Polar residues" evidence="12">
    <location>
        <begin position="714"/>
        <end position="723"/>
    </location>
</feature>
<dbReference type="SMART" id="SM01332">
    <property type="entry name" value="Cyclin_C"/>
    <property type="match status" value="1"/>
</dbReference>
<evidence type="ECO:0000313" key="15">
    <source>
        <dbReference type="Proteomes" id="UP000245119"/>
    </source>
</evidence>
<dbReference type="GO" id="GO:0005814">
    <property type="term" value="C:centriole"/>
    <property type="evidence" value="ECO:0007669"/>
    <property type="project" value="UniProtKB-SubCell"/>
</dbReference>
<dbReference type="InterPro" id="IPR001810">
    <property type="entry name" value="F-box_dom"/>
</dbReference>
<dbReference type="FunFam" id="1.10.472.10:FF:000038">
    <property type="entry name" value="Cyclin F"/>
    <property type="match status" value="1"/>
</dbReference>
<evidence type="ECO:0000256" key="7">
    <source>
        <dbReference type="ARBA" id="ARBA00022776"/>
    </source>
</evidence>
<name>A0A2T7PY76_POMCA</name>
<dbReference type="GO" id="GO:0048471">
    <property type="term" value="C:perinuclear region of cytoplasm"/>
    <property type="evidence" value="ECO:0007669"/>
    <property type="project" value="UniProtKB-SubCell"/>
</dbReference>
<dbReference type="InterPro" id="IPR036915">
    <property type="entry name" value="Cyclin-like_sf"/>
</dbReference>
<keyword evidence="15" id="KW-1185">Reference proteome</keyword>
<dbReference type="Gene3D" id="1.10.472.10">
    <property type="entry name" value="Cyclin-like"/>
    <property type="match status" value="2"/>
</dbReference>
<evidence type="ECO:0000313" key="14">
    <source>
        <dbReference type="EMBL" id="PVD38359.1"/>
    </source>
</evidence>
<keyword evidence="5" id="KW-0963">Cytoplasm</keyword>
<keyword evidence="10" id="KW-0131">Cell cycle</keyword>
<dbReference type="InterPro" id="IPR039361">
    <property type="entry name" value="Cyclin"/>
</dbReference>
<evidence type="ECO:0000256" key="5">
    <source>
        <dbReference type="ARBA" id="ARBA00022490"/>
    </source>
</evidence>
<evidence type="ECO:0000256" key="4">
    <source>
        <dbReference type="ARBA" id="ARBA00019493"/>
    </source>
</evidence>
<dbReference type="OrthoDB" id="5590282at2759"/>
<keyword evidence="7" id="KW-0498">Mitosis</keyword>